<dbReference type="SUPFAM" id="SSF82153">
    <property type="entry name" value="FAS1 domain"/>
    <property type="match status" value="1"/>
</dbReference>
<name>A0ABD1P2Z0_9LAMI</name>
<reference evidence="6" key="1">
    <citation type="submission" date="2024-07" db="EMBL/GenBank/DDBJ databases">
        <title>Two chromosome-level genome assemblies of Korean endemic species Abeliophyllum distichum and Forsythia ovata (Oleaceae).</title>
        <authorList>
            <person name="Jang H."/>
        </authorList>
    </citation>
    <scope>NUCLEOTIDE SEQUENCE [LARGE SCALE GENOMIC DNA]</scope>
</reference>
<dbReference type="PANTHER" id="PTHR11528">
    <property type="entry name" value="HEAT SHOCK PROTEIN 90 FAMILY MEMBER"/>
    <property type="match status" value="1"/>
</dbReference>
<dbReference type="AlphaFoldDB" id="A0ABD1P2Z0"/>
<dbReference type="GO" id="GO:0005524">
    <property type="term" value="F:ATP binding"/>
    <property type="evidence" value="ECO:0007669"/>
    <property type="project" value="UniProtKB-KW"/>
</dbReference>
<dbReference type="EMBL" id="JBFOLK010000029">
    <property type="protein sequence ID" value="KAL2458247.1"/>
    <property type="molecule type" value="Genomic_DNA"/>
</dbReference>
<comment type="caution">
    <text evidence="5">The sequence shown here is derived from an EMBL/GenBank/DDBJ whole genome shotgun (WGS) entry which is preliminary data.</text>
</comment>
<dbReference type="Gene3D" id="3.30.565.10">
    <property type="entry name" value="Histidine kinase-like ATPase, C-terminal domain"/>
    <property type="match status" value="1"/>
</dbReference>
<dbReference type="PRINTS" id="PR00775">
    <property type="entry name" value="HEATSHOCK90"/>
</dbReference>
<comment type="similarity">
    <text evidence="1">Belongs to the heat shock protein 90 family.</text>
</comment>
<keyword evidence="6" id="KW-1185">Reference proteome</keyword>
<dbReference type="InterPro" id="IPR001404">
    <property type="entry name" value="Hsp90_fam"/>
</dbReference>
<dbReference type="InterPro" id="IPR036890">
    <property type="entry name" value="HATPase_C_sf"/>
</dbReference>
<evidence type="ECO:0000256" key="2">
    <source>
        <dbReference type="ARBA" id="ARBA00022741"/>
    </source>
</evidence>
<accession>A0ABD1P2Z0</accession>
<evidence type="ECO:0000256" key="4">
    <source>
        <dbReference type="ARBA" id="ARBA00023186"/>
    </source>
</evidence>
<keyword evidence="4" id="KW-0143">Chaperone</keyword>
<proteinExistence type="inferred from homology"/>
<gene>
    <name evidence="5" type="ORF">Adt_46017</name>
</gene>
<dbReference type="Proteomes" id="UP001604336">
    <property type="component" value="Unassembled WGS sequence"/>
</dbReference>
<keyword evidence="3" id="KW-0067">ATP-binding</keyword>
<keyword evidence="2" id="KW-0547">Nucleotide-binding</keyword>
<dbReference type="InterPro" id="IPR036378">
    <property type="entry name" value="FAS1_dom_sf"/>
</dbReference>
<sequence length="376" mass="42306">MVEVSRAIKCSCPVENRDQTSRQGYYQKVAVEEHISLLVFGPSRSDFWWKNWSNEFALALALALVCLLFLLPDQGRKIQAHAESDSDAPVDSPKVEEKIGAVPSGLSTHSDDTKREAESISRRSLRANADKFEFQAEVSRLMDIIINSLYSNNDFFLRELISNASDALDKIIFLSLTNKEVLREGDNVMLEIKIKLDKENKTLSFRDRGIGTTKEDLIKNFGTIAKSGTSGCRRDDLRLGFAGEFSENVKLTVFAPVDEELVQFSGDFMVYSSLFMRHLVPCKVGWNELNQMGNGTVLPNNAEGFNLEITRNEDGEVLMVNGIEIMFPGMHDSEWLAIHGIRGLITEPETTEVESEMLEYYVTKVEESIAPDHGEF</sequence>
<evidence type="ECO:0000256" key="3">
    <source>
        <dbReference type="ARBA" id="ARBA00022840"/>
    </source>
</evidence>
<dbReference type="InterPro" id="IPR020575">
    <property type="entry name" value="Hsp90_N"/>
</dbReference>
<dbReference type="SUPFAM" id="SSF55874">
    <property type="entry name" value="ATPase domain of HSP90 chaperone/DNA topoisomerase II/histidine kinase"/>
    <property type="match status" value="1"/>
</dbReference>
<organism evidence="5 6">
    <name type="scientific">Abeliophyllum distichum</name>
    <dbReference type="NCBI Taxonomy" id="126358"/>
    <lineage>
        <taxon>Eukaryota</taxon>
        <taxon>Viridiplantae</taxon>
        <taxon>Streptophyta</taxon>
        <taxon>Embryophyta</taxon>
        <taxon>Tracheophyta</taxon>
        <taxon>Spermatophyta</taxon>
        <taxon>Magnoliopsida</taxon>
        <taxon>eudicotyledons</taxon>
        <taxon>Gunneridae</taxon>
        <taxon>Pentapetalae</taxon>
        <taxon>asterids</taxon>
        <taxon>lamiids</taxon>
        <taxon>Lamiales</taxon>
        <taxon>Oleaceae</taxon>
        <taxon>Forsythieae</taxon>
        <taxon>Abeliophyllum</taxon>
    </lineage>
</organism>
<protein>
    <submittedName>
        <fullName evidence="5">Endoplasmin-like protein</fullName>
    </submittedName>
</protein>
<evidence type="ECO:0000313" key="5">
    <source>
        <dbReference type="EMBL" id="KAL2458247.1"/>
    </source>
</evidence>
<evidence type="ECO:0000256" key="1">
    <source>
        <dbReference type="ARBA" id="ARBA00008239"/>
    </source>
</evidence>
<evidence type="ECO:0000313" key="6">
    <source>
        <dbReference type="Proteomes" id="UP001604336"/>
    </source>
</evidence>